<proteinExistence type="predicted"/>
<evidence type="ECO:0000313" key="3">
    <source>
        <dbReference type="EMBL" id="PMS18377.1"/>
    </source>
</evidence>
<gene>
    <name evidence="3" type="ORF">C0Z18_17550</name>
</gene>
<dbReference type="AlphaFoldDB" id="A0A2N7VMN7"/>
<reference evidence="3 4" key="1">
    <citation type="submission" date="2018-01" db="EMBL/GenBank/DDBJ databases">
        <title>Whole genome analyses suggest that Burkholderia sensu lato contains two further novel genera in the rhizoxinica-symbiotica group Mycetohabitans gen. nov., and Trinickia gen. nov.: implications for the evolution of diazotrophy and nodulation in the Burkholderiaceae.</title>
        <authorList>
            <person name="Estrada-de los Santos P."/>
            <person name="Palmer M."/>
            <person name="Chavez-Ramirez B."/>
            <person name="Beukes C."/>
            <person name="Steenkamp E.T."/>
            <person name="Hirsch A.M."/>
            <person name="Manyaka P."/>
            <person name="Maluk M."/>
            <person name="Lafos M."/>
            <person name="Crook M."/>
            <person name="Gross E."/>
            <person name="Simon M.F."/>
            <person name="Bueno dos Reis Junior F."/>
            <person name="Poole P.S."/>
            <person name="Venter S.N."/>
            <person name="James E.K."/>
        </authorList>
    </citation>
    <scope>NUCLEOTIDE SEQUENCE [LARGE SCALE GENOMIC DNA]</scope>
    <source>
        <strain evidence="3 4">GIMN1.004</strain>
    </source>
</reference>
<dbReference type="Proteomes" id="UP000235616">
    <property type="component" value="Unassembled WGS sequence"/>
</dbReference>
<dbReference type="Gene3D" id="3.40.50.150">
    <property type="entry name" value="Vaccinia Virus protein VP39"/>
    <property type="match status" value="1"/>
</dbReference>
<evidence type="ECO:0000259" key="2">
    <source>
        <dbReference type="Pfam" id="PF08242"/>
    </source>
</evidence>
<comment type="caution">
    <text evidence="3">The sequence shown here is derived from an EMBL/GenBank/DDBJ whole genome shotgun (WGS) entry which is preliminary data.</text>
</comment>
<sequence>MGGDERAQCRLRDGARTRALADGARSCGALVDQATPPPRRPASTRRAHSGSQAGEPSGARGARRRARTRRAAPNHRAITAQLNRFVQPGSADVKPNLIAKDMADTYDRYFQNDGYRARYPRPNPATLEYLLRNGAADAERILDFGCGNGRYALALLARSNAEITAYDISAASLAQFENALSHTPFGERVRLIHGNWSRLGRSPRYDMILMLFGVLSHLGDRATRVAALKRMRGLLGAHGRLVVSVPSALRRRPRELLKWSLARRMHVALPPLSESGNIYFTRHIDGQPLTFFYHLYSPRQLRGELSEAGYAVQACEAESLLPEWWIAQSRALSGLDRLAARILPPAFGYGIRALAVPA</sequence>
<organism evidence="3 4">
    <name type="scientific">Trinickia dabaoshanensis</name>
    <dbReference type="NCBI Taxonomy" id="564714"/>
    <lineage>
        <taxon>Bacteria</taxon>
        <taxon>Pseudomonadati</taxon>
        <taxon>Pseudomonadota</taxon>
        <taxon>Betaproteobacteria</taxon>
        <taxon>Burkholderiales</taxon>
        <taxon>Burkholderiaceae</taxon>
        <taxon>Trinickia</taxon>
    </lineage>
</organism>
<dbReference type="InterPro" id="IPR013217">
    <property type="entry name" value="Methyltransf_12"/>
</dbReference>
<dbReference type="Pfam" id="PF08242">
    <property type="entry name" value="Methyltransf_12"/>
    <property type="match status" value="1"/>
</dbReference>
<dbReference type="InterPro" id="IPR029063">
    <property type="entry name" value="SAM-dependent_MTases_sf"/>
</dbReference>
<dbReference type="CDD" id="cd02440">
    <property type="entry name" value="AdoMet_MTases"/>
    <property type="match status" value="1"/>
</dbReference>
<feature type="domain" description="Methyltransferase type 12" evidence="2">
    <location>
        <begin position="142"/>
        <end position="241"/>
    </location>
</feature>
<evidence type="ECO:0000256" key="1">
    <source>
        <dbReference type="SAM" id="MobiDB-lite"/>
    </source>
</evidence>
<protein>
    <recommendedName>
        <fullName evidence="2">Methyltransferase type 12 domain-containing protein</fullName>
    </recommendedName>
</protein>
<evidence type="ECO:0000313" key="4">
    <source>
        <dbReference type="Proteomes" id="UP000235616"/>
    </source>
</evidence>
<dbReference type="EMBL" id="PNYA01000015">
    <property type="protein sequence ID" value="PMS18377.1"/>
    <property type="molecule type" value="Genomic_DNA"/>
</dbReference>
<feature type="compositionally biased region" description="Basic residues" evidence="1">
    <location>
        <begin position="61"/>
        <end position="73"/>
    </location>
</feature>
<dbReference type="SUPFAM" id="SSF53335">
    <property type="entry name" value="S-adenosyl-L-methionine-dependent methyltransferases"/>
    <property type="match status" value="1"/>
</dbReference>
<keyword evidence="4" id="KW-1185">Reference proteome</keyword>
<name>A0A2N7VMN7_9BURK</name>
<accession>A0A2N7VMN7</accession>
<feature type="region of interest" description="Disordered" evidence="1">
    <location>
        <begin position="20"/>
        <end position="77"/>
    </location>
</feature>
<dbReference type="PANTHER" id="PTHR43861">
    <property type="entry name" value="TRANS-ACONITATE 2-METHYLTRANSFERASE-RELATED"/>
    <property type="match status" value="1"/>
</dbReference>